<organism evidence="1 2">
    <name type="scientific">Runella defluvii</name>
    <dbReference type="NCBI Taxonomy" id="370973"/>
    <lineage>
        <taxon>Bacteria</taxon>
        <taxon>Pseudomonadati</taxon>
        <taxon>Bacteroidota</taxon>
        <taxon>Cytophagia</taxon>
        <taxon>Cytophagales</taxon>
        <taxon>Spirosomataceae</taxon>
        <taxon>Runella</taxon>
    </lineage>
</organism>
<evidence type="ECO:0000313" key="1">
    <source>
        <dbReference type="EMBL" id="MBB3839719.1"/>
    </source>
</evidence>
<accession>A0A7W5ZQ98</accession>
<dbReference type="EMBL" id="JACIBY010000007">
    <property type="protein sequence ID" value="MBB3839719.1"/>
    <property type="molecule type" value="Genomic_DNA"/>
</dbReference>
<proteinExistence type="predicted"/>
<dbReference type="RefSeq" id="WP_183976215.1">
    <property type="nucleotide sequence ID" value="NZ_JACIBY010000007.1"/>
</dbReference>
<dbReference type="Proteomes" id="UP000541352">
    <property type="component" value="Unassembled WGS sequence"/>
</dbReference>
<reference evidence="1 2" key="1">
    <citation type="submission" date="2020-08" db="EMBL/GenBank/DDBJ databases">
        <title>Genomic Encyclopedia of Type Strains, Phase IV (KMG-IV): sequencing the most valuable type-strain genomes for metagenomic binning, comparative biology and taxonomic classification.</title>
        <authorList>
            <person name="Goeker M."/>
        </authorList>
    </citation>
    <scope>NUCLEOTIDE SEQUENCE [LARGE SCALE GENOMIC DNA]</scope>
    <source>
        <strain evidence="1 2">DSM 17976</strain>
    </source>
</reference>
<gene>
    <name evidence="1" type="ORF">FHS57_003728</name>
</gene>
<dbReference type="AlphaFoldDB" id="A0A7W5ZQ98"/>
<name>A0A7W5ZQ98_9BACT</name>
<comment type="caution">
    <text evidence="1">The sequence shown here is derived from an EMBL/GenBank/DDBJ whole genome shotgun (WGS) entry which is preliminary data.</text>
</comment>
<protein>
    <submittedName>
        <fullName evidence="1">Uncharacterized protein</fullName>
    </submittedName>
</protein>
<keyword evidence="2" id="KW-1185">Reference proteome</keyword>
<sequence length="572" mass="63345">MNKLCTACIVSIWLVIGFDSLGQAIDLSALKGGDTKVKVSGGLNSNVVYNASQATNIPPISLFLSGNLNVSYRNFNLPLSVNYSNRKFTYSQPFSFNFVTFRPSYKWISAEIGTCFMSFSPYSLSGHQFQGVGLTLTPNRWSVSAMYGRLFKATDGNPELQQLPTYRRMGMGVKTVYKSDHFTLGLSLFNAADKPNSLAHLSEPLRPQPKENMVVGLEFSTMLFRKLEVSAAYHSSSLNADTNQPDSNGIARQKSLSGWLLNKSSLGQSYNSYRIGMNYNLSKSNGIIGIEYQKVDPDYITLGGYYFVNDLENLTLKYSQSLWSGKVNLSGSLGLQQDDIARQKSSGQRRVVGMANLMFSPSQRLNAGLTFSNFTSYSFVRTAFDEIRKLNPFEQLDTLNYRQINQNISAFVNYTLSQTETRVQTINVNVSQMQSVAKQGDVVRVGQQSGFINSDITYNYQLPQKAQSIGVGVNTSFNTIGTQNSFSVGPLFHVQKGFLQSKLTTNTALSYIYSKDATLETSAGAFNLRESAQYNWDKKNSLSANLGFTQVSGSNLAGRTYVSATVGYINRF</sequence>
<evidence type="ECO:0000313" key="2">
    <source>
        <dbReference type="Proteomes" id="UP000541352"/>
    </source>
</evidence>